<dbReference type="GO" id="GO:0016787">
    <property type="term" value="F:hydrolase activity"/>
    <property type="evidence" value="ECO:0007669"/>
    <property type="project" value="UniProtKB-KW"/>
</dbReference>
<sequence>MTTDVACLTGSIRSEVSVKFNRYVALGDSFTEGVGDADPARPNGLRGWADRVAEELGRHSASFEYANLAIRGKLLDQVIEEQIDTAVALRPDLVTIYAGGNDMMRPSIDIDGLVARYEQALSRLVDTGATVVVFTAYDAGWAPVFRLTRGRAAVYNELVREVADRLGVTVLDFWRLRGYDDYRMWDTDRLHMSSPGHARMASEVLDRLGVQHTIALDPLPAATEPTPDERRRDDLRWARTFLGPWLMRRVRGTSSGDGVTPRWPIPVPAADALS</sequence>
<dbReference type="InterPro" id="IPR036514">
    <property type="entry name" value="SGNH_hydro_sf"/>
</dbReference>
<dbReference type="InterPro" id="IPR053140">
    <property type="entry name" value="GDSL_Rv0518-like"/>
</dbReference>
<evidence type="ECO:0000259" key="1">
    <source>
        <dbReference type="Pfam" id="PF13472"/>
    </source>
</evidence>
<dbReference type="PANTHER" id="PTHR43784">
    <property type="entry name" value="GDSL-LIKE LIPASE/ACYLHYDROLASE, PUTATIVE (AFU_ORTHOLOGUE AFUA_2G00820)-RELATED"/>
    <property type="match status" value="1"/>
</dbReference>
<evidence type="ECO:0000313" key="2">
    <source>
        <dbReference type="EMBL" id="NDK88963.1"/>
    </source>
</evidence>
<dbReference type="EMBL" id="JAADZU010000011">
    <property type="protein sequence ID" value="NDK88963.1"/>
    <property type="molecule type" value="Genomic_DNA"/>
</dbReference>
<dbReference type="Gene3D" id="3.40.50.1110">
    <property type="entry name" value="SGNH hydrolase"/>
    <property type="match status" value="1"/>
</dbReference>
<dbReference type="CDD" id="cd01832">
    <property type="entry name" value="SGNH_hydrolase_like_1"/>
    <property type="match status" value="1"/>
</dbReference>
<dbReference type="InterPro" id="IPR013830">
    <property type="entry name" value="SGNH_hydro"/>
</dbReference>
<dbReference type="SUPFAM" id="SSF52266">
    <property type="entry name" value="SGNH hydrolase"/>
    <property type="match status" value="1"/>
</dbReference>
<keyword evidence="3" id="KW-1185">Reference proteome</keyword>
<accession>A0A7K3LLC3</accession>
<gene>
    <name evidence="2" type="ORF">GYA93_05125</name>
</gene>
<reference evidence="2 3" key="1">
    <citation type="submission" date="2020-01" db="EMBL/GenBank/DDBJ databases">
        <title>Investigation of new actinobacteria for the biodesulphurisation of diesel fuel.</title>
        <authorList>
            <person name="Athi Narayanan S.M."/>
        </authorList>
    </citation>
    <scope>NUCLEOTIDE SEQUENCE [LARGE SCALE GENOMIC DNA]</scope>
    <source>
        <strain evidence="2 3">213E</strain>
    </source>
</reference>
<comment type="caution">
    <text evidence="2">The sequence shown here is derived from an EMBL/GenBank/DDBJ whole genome shotgun (WGS) entry which is preliminary data.</text>
</comment>
<dbReference type="PANTHER" id="PTHR43784:SF2">
    <property type="entry name" value="GDSL-LIKE LIPASE_ACYLHYDROLASE, PUTATIVE (AFU_ORTHOLOGUE AFUA_2G00820)-RELATED"/>
    <property type="match status" value="1"/>
</dbReference>
<proteinExistence type="predicted"/>
<keyword evidence="2" id="KW-0378">Hydrolase</keyword>
<dbReference type="AlphaFoldDB" id="A0A7K3LLC3"/>
<name>A0A7K3LLC3_9ACTN</name>
<dbReference type="Proteomes" id="UP000466307">
    <property type="component" value="Unassembled WGS sequence"/>
</dbReference>
<evidence type="ECO:0000313" key="3">
    <source>
        <dbReference type="Proteomes" id="UP000466307"/>
    </source>
</evidence>
<organism evidence="2 3">
    <name type="scientific">Gordonia desulfuricans</name>
    <dbReference type="NCBI Taxonomy" id="89051"/>
    <lineage>
        <taxon>Bacteria</taxon>
        <taxon>Bacillati</taxon>
        <taxon>Actinomycetota</taxon>
        <taxon>Actinomycetes</taxon>
        <taxon>Mycobacteriales</taxon>
        <taxon>Gordoniaceae</taxon>
        <taxon>Gordonia</taxon>
    </lineage>
</organism>
<protein>
    <submittedName>
        <fullName evidence="2">SGNH/GDSL hydrolase family protein</fullName>
    </submittedName>
</protein>
<dbReference type="Pfam" id="PF13472">
    <property type="entry name" value="Lipase_GDSL_2"/>
    <property type="match status" value="1"/>
</dbReference>
<feature type="domain" description="SGNH hydrolase-type esterase" evidence="1">
    <location>
        <begin position="25"/>
        <end position="199"/>
    </location>
</feature>